<proteinExistence type="predicted"/>
<dbReference type="GO" id="GO:0044773">
    <property type="term" value="P:mitotic DNA damage checkpoint signaling"/>
    <property type="evidence" value="ECO:0007669"/>
    <property type="project" value="TreeGrafter"/>
</dbReference>
<dbReference type="STRING" id="660122.C7ZG21"/>
<dbReference type="PROSITE" id="PS50011">
    <property type="entry name" value="PROTEIN_KINASE_DOM"/>
    <property type="match status" value="1"/>
</dbReference>
<dbReference type="AlphaFoldDB" id="C7ZG21"/>
<dbReference type="PANTHER" id="PTHR44167">
    <property type="entry name" value="OVARIAN-SPECIFIC SERINE/THREONINE-PROTEIN KINASE LOK-RELATED"/>
    <property type="match status" value="1"/>
</dbReference>
<dbReference type="EMBL" id="GG698924">
    <property type="protein sequence ID" value="EEU36982.1"/>
    <property type="molecule type" value="Genomic_DNA"/>
</dbReference>
<evidence type="ECO:0000313" key="4">
    <source>
        <dbReference type="Proteomes" id="UP000005206"/>
    </source>
</evidence>
<reference evidence="3 4" key="1">
    <citation type="journal article" date="2009" name="PLoS Genet.">
        <title>The genome of Nectria haematococca: contribution of supernumerary chromosomes to gene expansion.</title>
        <authorList>
            <person name="Coleman J.J."/>
            <person name="Rounsley S.D."/>
            <person name="Rodriguez-Carres M."/>
            <person name="Kuo A."/>
            <person name="Wasmann C.C."/>
            <person name="Grimwood J."/>
            <person name="Schmutz J."/>
            <person name="Taga M."/>
            <person name="White G.J."/>
            <person name="Zhou S."/>
            <person name="Schwartz D.C."/>
            <person name="Freitag M."/>
            <person name="Ma L.J."/>
            <person name="Danchin E.G."/>
            <person name="Henrissat B."/>
            <person name="Coutinho P.M."/>
            <person name="Nelson D.R."/>
            <person name="Straney D."/>
            <person name="Napoli C.A."/>
            <person name="Barker B.M."/>
            <person name="Gribskov M."/>
            <person name="Rep M."/>
            <person name="Kroken S."/>
            <person name="Molnar I."/>
            <person name="Rensing C."/>
            <person name="Kennell J.C."/>
            <person name="Zamora J."/>
            <person name="Farman M.L."/>
            <person name="Selker E.U."/>
            <person name="Salamov A."/>
            <person name="Shapiro H."/>
            <person name="Pangilinan J."/>
            <person name="Lindquist E."/>
            <person name="Lamers C."/>
            <person name="Grigoriev I.V."/>
            <person name="Geiser D.M."/>
            <person name="Covert S.F."/>
            <person name="Temporini E."/>
            <person name="Vanetten H.D."/>
        </authorList>
    </citation>
    <scope>NUCLEOTIDE SEQUENCE [LARGE SCALE GENOMIC DNA]</scope>
    <source>
        <strain evidence="4">ATCC MYA-4622 / CBS 123669 / FGSC 9596 / NRRL 45880 / 77-13-4</strain>
    </source>
</reference>
<sequence>MDNEPIGHFREWAHKSQKPGVNGKKEECPYVPPLLLKTYWTPERVKEVVESFSFHVPVAEITERFLCVFSILVYIGQPDKISLFISKNYDNFNLPFTELPPEMSPSLQEFVDQQWMFCPLEFSDSLMYKRDLPTRRILPVTYLESLRDKAWRGDGPSIRKVHVHPECNNTANKDTHVVFKIYKGSGLKSLYKAEADFYSRLSEMHKAQKNITQHYGSFSFEETETRIIILEYAAMGSLLDFFRNLPPVTPDEFLMFWRELLKLVPALHAVQNLDRSPLEGSSTAVHQDIQPANILVFPHPPKSPPRDKSRFDVRFKLADFGLAELRRVSKPDEQFTIDNEGNCMYGAPECYPNYAIQKVVRPKVTTSVDVWSLGAVFSDAFVWSISGEDGREKYRECRRQAIAKLDYIKARGFEACFHNGEDVLEVISQFHGRVLQNKRGNDHISERISNFILSDMLTHADSRVCANTLMARVKRVIKEAEREALEDSSLLPQIPLSHDPGKIPPSTKDTEERTPNPPQPLAMTAPPTRPVPTQPGENATHTPETRVPVPVDVMYERLGIKRSNSPICWVPWNRLRGRRLDRVTDLPGMDSARSKIKDFRGRSQVILIDNFTSMKPHADQVAKIARVISYITKVASKKPTLLFFASDSTKPLKCSTSSQVESAIRNMKLVEGSCSMKICLNNILQAVLPDNKRIKPTSIYVCTDGVWERLNDVKHIIKTSIDRLIEAKEDPSTLMFQFIQFGDNDRGTERLQELDDDCKQEHEQVRYDIVDTKRWDDEVYRIVIGSLTEANDDERCTTPGQSQADKEAR</sequence>
<dbReference type="SUPFAM" id="SSF56112">
    <property type="entry name" value="Protein kinase-like (PK-like)"/>
    <property type="match status" value="1"/>
</dbReference>
<evidence type="ECO:0000259" key="2">
    <source>
        <dbReference type="PROSITE" id="PS50011"/>
    </source>
</evidence>
<dbReference type="InterPro" id="IPR000719">
    <property type="entry name" value="Prot_kinase_dom"/>
</dbReference>
<dbReference type="Gene3D" id="1.10.510.10">
    <property type="entry name" value="Transferase(Phosphotransferase) domain 1"/>
    <property type="match status" value="1"/>
</dbReference>
<dbReference type="GO" id="GO:0005634">
    <property type="term" value="C:nucleus"/>
    <property type="evidence" value="ECO:0007669"/>
    <property type="project" value="TreeGrafter"/>
</dbReference>
<feature type="domain" description="Protein kinase" evidence="2">
    <location>
        <begin position="144"/>
        <end position="477"/>
    </location>
</feature>
<dbReference type="OrthoDB" id="9992527at2759"/>
<keyword evidence="4" id="KW-1185">Reference proteome</keyword>
<dbReference type="OMA" id="HANAENC"/>
<dbReference type="SMART" id="SM00220">
    <property type="entry name" value="S_TKc"/>
    <property type="match status" value="1"/>
</dbReference>
<dbReference type="GO" id="GO:0005737">
    <property type="term" value="C:cytoplasm"/>
    <property type="evidence" value="ECO:0007669"/>
    <property type="project" value="TreeGrafter"/>
</dbReference>
<feature type="region of interest" description="Disordered" evidence="1">
    <location>
        <begin position="487"/>
        <end position="544"/>
    </location>
</feature>
<dbReference type="GO" id="GO:0004674">
    <property type="term" value="F:protein serine/threonine kinase activity"/>
    <property type="evidence" value="ECO:0007669"/>
    <property type="project" value="TreeGrafter"/>
</dbReference>
<dbReference type="InterPro" id="IPR011009">
    <property type="entry name" value="Kinase-like_dom_sf"/>
</dbReference>
<accession>C7ZG21</accession>
<dbReference type="GeneID" id="9664810"/>
<gene>
    <name evidence="3" type="ORF">NECHADRAFT_52172</name>
</gene>
<dbReference type="Proteomes" id="UP000005206">
    <property type="component" value="Chromosome 11"/>
</dbReference>
<protein>
    <recommendedName>
        <fullName evidence="2">Protein kinase domain-containing protein</fullName>
    </recommendedName>
</protein>
<dbReference type="PANTHER" id="PTHR44167:SF24">
    <property type="entry name" value="SERINE_THREONINE-PROTEIN KINASE CHK2"/>
    <property type="match status" value="1"/>
</dbReference>
<dbReference type="eggNOG" id="ENOG502SV8B">
    <property type="taxonomic scope" value="Eukaryota"/>
</dbReference>
<evidence type="ECO:0000313" key="3">
    <source>
        <dbReference type="EMBL" id="EEU36982.1"/>
    </source>
</evidence>
<dbReference type="GO" id="GO:0005524">
    <property type="term" value="F:ATP binding"/>
    <property type="evidence" value="ECO:0007669"/>
    <property type="project" value="InterPro"/>
</dbReference>
<dbReference type="VEuPathDB" id="FungiDB:NECHADRAFT_52172"/>
<organism evidence="3 4">
    <name type="scientific">Fusarium vanettenii (strain ATCC MYA-4622 / CBS 123669 / FGSC 9596 / NRRL 45880 / 77-13-4)</name>
    <name type="common">Fusarium solani subsp. pisi</name>
    <dbReference type="NCBI Taxonomy" id="660122"/>
    <lineage>
        <taxon>Eukaryota</taxon>
        <taxon>Fungi</taxon>
        <taxon>Dikarya</taxon>
        <taxon>Ascomycota</taxon>
        <taxon>Pezizomycotina</taxon>
        <taxon>Sordariomycetes</taxon>
        <taxon>Hypocreomycetidae</taxon>
        <taxon>Hypocreales</taxon>
        <taxon>Nectriaceae</taxon>
        <taxon>Fusarium</taxon>
        <taxon>Fusarium solani species complex</taxon>
        <taxon>Fusarium vanettenii</taxon>
    </lineage>
</organism>
<dbReference type="Pfam" id="PF00069">
    <property type="entry name" value="Pkinase"/>
    <property type="match status" value="1"/>
</dbReference>
<evidence type="ECO:0000256" key="1">
    <source>
        <dbReference type="SAM" id="MobiDB-lite"/>
    </source>
</evidence>
<dbReference type="InParanoid" id="C7ZG21"/>
<dbReference type="KEGG" id="nhe:NECHADRAFT_52172"/>
<dbReference type="HOGENOM" id="CLU_005931_1_0_1"/>
<dbReference type="RefSeq" id="XP_003042695.1">
    <property type="nucleotide sequence ID" value="XM_003042649.1"/>
</dbReference>
<name>C7ZG21_FUSV7</name>